<protein>
    <recommendedName>
        <fullName evidence="3">PqqD family protein</fullName>
    </recommendedName>
</protein>
<sequence length="87" mass="8983">MTGLRRAPGIGIQEQNGAVYVAPLPDGPIVVLDGVAGVIWHAACAGDRATIAERVAEATDAAADEIRDDVDAFVADLVARGLLVYDP</sequence>
<comment type="caution">
    <text evidence="1">The sequence shown here is derived from an EMBL/GenBank/DDBJ whole genome shotgun (WGS) entry which is preliminary data.</text>
</comment>
<evidence type="ECO:0000313" key="2">
    <source>
        <dbReference type="Proteomes" id="UP001500002"/>
    </source>
</evidence>
<proteinExistence type="predicted"/>
<keyword evidence="2" id="KW-1185">Reference proteome</keyword>
<dbReference type="RefSeq" id="WP_344292818.1">
    <property type="nucleotide sequence ID" value="NZ_BAAANJ010000001.1"/>
</dbReference>
<evidence type="ECO:0000313" key="1">
    <source>
        <dbReference type="EMBL" id="GAA1799192.1"/>
    </source>
</evidence>
<accession>A0ABN2LUN7</accession>
<gene>
    <name evidence="1" type="ORF">GCM10009749_03700</name>
</gene>
<dbReference type="Pfam" id="PF05402">
    <property type="entry name" value="PqqD"/>
    <property type="match status" value="1"/>
</dbReference>
<dbReference type="InterPro" id="IPR041881">
    <property type="entry name" value="PqqD_sf"/>
</dbReference>
<evidence type="ECO:0008006" key="3">
    <source>
        <dbReference type="Google" id="ProtNLM"/>
    </source>
</evidence>
<dbReference type="Gene3D" id="1.10.10.1150">
    <property type="entry name" value="Coenzyme PQQ synthesis protein D (PqqD)"/>
    <property type="match status" value="1"/>
</dbReference>
<organism evidence="1 2">
    <name type="scientific">Agromyces neolithicus</name>
    <dbReference type="NCBI Taxonomy" id="269420"/>
    <lineage>
        <taxon>Bacteria</taxon>
        <taxon>Bacillati</taxon>
        <taxon>Actinomycetota</taxon>
        <taxon>Actinomycetes</taxon>
        <taxon>Micrococcales</taxon>
        <taxon>Microbacteriaceae</taxon>
        <taxon>Agromyces</taxon>
    </lineage>
</organism>
<dbReference type="InterPro" id="IPR008792">
    <property type="entry name" value="PQQD"/>
</dbReference>
<name>A0ABN2LUN7_9MICO</name>
<dbReference type="EMBL" id="BAAANJ010000001">
    <property type="protein sequence ID" value="GAA1799192.1"/>
    <property type="molecule type" value="Genomic_DNA"/>
</dbReference>
<reference evidence="1 2" key="1">
    <citation type="journal article" date="2019" name="Int. J. Syst. Evol. Microbiol.">
        <title>The Global Catalogue of Microorganisms (GCM) 10K type strain sequencing project: providing services to taxonomists for standard genome sequencing and annotation.</title>
        <authorList>
            <consortium name="The Broad Institute Genomics Platform"/>
            <consortium name="The Broad Institute Genome Sequencing Center for Infectious Disease"/>
            <person name="Wu L."/>
            <person name="Ma J."/>
        </authorList>
    </citation>
    <scope>NUCLEOTIDE SEQUENCE [LARGE SCALE GENOMIC DNA]</scope>
    <source>
        <strain evidence="1 2">JCM 14322</strain>
    </source>
</reference>
<dbReference type="Proteomes" id="UP001500002">
    <property type="component" value="Unassembled WGS sequence"/>
</dbReference>